<dbReference type="RefSeq" id="WP_115774753.1">
    <property type="nucleotide sequence ID" value="NZ_PIOC01000028.1"/>
</dbReference>
<dbReference type="EMBL" id="PIOC01000028">
    <property type="protein sequence ID" value="RDW16123.1"/>
    <property type="molecule type" value="Genomic_DNA"/>
</dbReference>
<comment type="caution">
    <text evidence="1">The sequence shown here is derived from an EMBL/GenBank/DDBJ whole genome shotgun (WGS) entry which is preliminary data.</text>
</comment>
<organism evidence="1 2">
    <name type="scientific">Oceanobacillus arenosus</name>
    <dbReference type="NCBI Taxonomy" id="1229153"/>
    <lineage>
        <taxon>Bacteria</taxon>
        <taxon>Bacillati</taxon>
        <taxon>Bacillota</taxon>
        <taxon>Bacilli</taxon>
        <taxon>Bacillales</taxon>
        <taxon>Bacillaceae</taxon>
        <taxon>Oceanobacillus</taxon>
    </lineage>
</organism>
<protein>
    <submittedName>
        <fullName evidence="1">Uncharacterized protein</fullName>
    </submittedName>
</protein>
<proteinExistence type="predicted"/>
<gene>
    <name evidence="1" type="ORF">CWR48_18225</name>
</gene>
<dbReference type="AlphaFoldDB" id="A0A3D8PJ54"/>
<name>A0A3D8PJ54_9BACI</name>
<evidence type="ECO:0000313" key="2">
    <source>
        <dbReference type="Proteomes" id="UP000257143"/>
    </source>
</evidence>
<accession>A0A3D8PJ54</accession>
<reference evidence="2" key="1">
    <citation type="submission" date="2017-11" db="EMBL/GenBank/DDBJ databases">
        <authorList>
            <person name="Zhu W."/>
        </authorList>
    </citation>
    <scope>NUCLEOTIDE SEQUENCE [LARGE SCALE GENOMIC DNA]</scope>
    <source>
        <strain evidence="2">CAU 1183</strain>
    </source>
</reference>
<keyword evidence="2" id="KW-1185">Reference proteome</keyword>
<evidence type="ECO:0000313" key="1">
    <source>
        <dbReference type="EMBL" id="RDW16123.1"/>
    </source>
</evidence>
<dbReference type="Proteomes" id="UP000257143">
    <property type="component" value="Unassembled WGS sequence"/>
</dbReference>
<sequence length="311" mass="36859">MRYLVNYLNLIYPPISNQEADWLSKDEDVRRIVKSSNLYMIGQRKQVFFEDIEFHPILNGAISFNLRMGQLRSPKIYYSIYNELTHFNNESDEIQLELGPKLIRFTLNNEDNVISWFTPDIFLYLLSRNRIKVVIGEEFDFKRFSEFELHYVGISKEGDSFSRLFDQGHKGRLKILSNEYTKELEARLTDELFIFFFDIEHFNINIFNDFEQFETDFNYYSDKIKIISDAEKAFVKLLDTKYNQVKFNNYPKSSDGLYDDSLIRYGFSIQEDISFYTSSIQFNGSYNIFTLEPNADLIIVEGDEANLIKLT</sequence>
<dbReference type="OrthoDB" id="9804173at2"/>